<feature type="binding site" evidence="18">
    <location>
        <position position="29"/>
    </location>
    <ligand>
        <name>UDP-N-acetyl-alpha-D-glucosamine</name>
        <dbReference type="ChEBI" id="CHEBI:57705"/>
    </ligand>
</feature>
<dbReference type="Gene3D" id="2.160.10.10">
    <property type="entry name" value="Hexapeptide repeat proteins"/>
    <property type="match status" value="1"/>
</dbReference>
<evidence type="ECO:0000313" key="20">
    <source>
        <dbReference type="EMBL" id="PTM95023.1"/>
    </source>
</evidence>
<evidence type="ECO:0000256" key="2">
    <source>
        <dbReference type="ARBA" id="ARBA00007707"/>
    </source>
</evidence>
<evidence type="ECO:0000256" key="6">
    <source>
        <dbReference type="ARBA" id="ARBA00022695"/>
    </source>
</evidence>
<feature type="binding site" evidence="18">
    <location>
        <position position="430"/>
    </location>
    <ligand>
        <name>acetyl-CoA</name>
        <dbReference type="ChEBI" id="CHEBI:57288"/>
    </ligand>
</feature>
<dbReference type="HAMAP" id="MF_01631">
    <property type="entry name" value="GlmU"/>
    <property type="match status" value="1"/>
</dbReference>
<keyword evidence="5 18" id="KW-0808">Transferase</keyword>
<dbReference type="GO" id="GO:0071555">
    <property type="term" value="P:cell wall organization"/>
    <property type="evidence" value="ECO:0007669"/>
    <property type="project" value="UniProtKB-KW"/>
</dbReference>
<dbReference type="UniPathway" id="UPA00973"/>
<dbReference type="PANTHER" id="PTHR43584:SF3">
    <property type="entry name" value="BIFUNCTIONAL PROTEIN GLMU"/>
    <property type="match status" value="1"/>
</dbReference>
<dbReference type="Pfam" id="PF12804">
    <property type="entry name" value="NTP_transf_3"/>
    <property type="match status" value="1"/>
</dbReference>
<feature type="binding site" evidence="18">
    <location>
        <position position="112"/>
    </location>
    <ligand>
        <name>Mg(2+)</name>
        <dbReference type="ChEBI" id="CHEBI:18420"/>
    </ligand>
</feature>
<feature type="binding site" evidence="18">
    <location>
        <begin position="87"/>
        <end position="88"/>
    </location>
    <ligand>
        <name>UDP-N-acetyl-alpha-D-glucosamine</name>
        <dbReference type="ChEBI" id="CHEBI:57705"/>
    </ligand>
</feature>
<evidence type="ECO:0000256" key="13">
    <source>
        <dbReference type="ARBA" id="ARBA00023315"/>
    </source>
</evidence>
<keyword evidence="4 18" id="KW-0963">Cytoplasm</keyword>
<comment type="similarity">
    <text evidence="2 18">In the C-terminal section; belongs to the transferase hexapeptide repeat family.</text>
</comment>
<feature type="binding site" evidence="18">
    <location>
        <begin position="376"/>
        <end position="377"/>
    </location>
    <ligand>
        <name>acetyl-CoA</name>
        <dbReference type="ChEBI" id="CHEBI:57288"/>
    </ligand>
</feature>
<dbReference type="GO" id="GO:0000902">
    <property type="term" value="P:cell morphogenesis"/>
    <property type="evidence" value="ECO:0007669"/>
    <property type="project" value="UniProtKB-UniRule"/>
</dbReference>
<keyword evidence="10 18" id="KW-0133">Cell shape</keyword>
<dbReference type="EC" id="2.7.7.23" evidence="18"/>
<feature type="binding site" evidence="18">
    <location>
        <position position="413"/>
    </location>
    <ligand>
        <name>acetyl-CoA</name>
        <dbReference type="ChEBI" id="CHEBI:57288"/>
    </ligand>
</feature>
<evidence type="ECO:0000256" key="15">
    <source>
        <dbReference type="ARBA" id="ARBA00048247"/>
    </source>
</evidence>
<comment type="similarity">
    <text evidence="3 18">In the N-terminal section; belongs to the N-acetylglucosamine-1-phosphate uridyltransferase family.</text>
</comment>
<feature type="binding site" evidence="18">
    <location>
        <position position="148"/>
    </location>
    <ligand>
        <name>UDP-N-acetyl-alpha-D-glucosamine</name>
        <dbReference type="ChEBI" id="CHEBI:57705"/>
    </ligand>
</feature>
<evidence type="ECO:0000256" key="18">
    <source>
        <dbReference type="HAMAP-Rule" id="MF_01631"/>
    </source>
</evidence>
<keyword evidence="11 18" id="KW-0573">Peptidoglycan synthesis</keyword>
<dbReference type="RefSeq" id="WP_108002782.1">
    <property type="nucleotide sequence ID" value="NZ_JBHEEX010000011.1"/>
</dbReference>
<dbReference type="GO" id="GO:0009252">
    <property type="term" value="P:peptidoglycan biosynthetic process"/>
    <property type="evidence" value="ECO:0007669"/>
    <property type="project" value="UniProtKB-UniRule"/>
</dbReference>
<evidence type="ECO:0000256" key="11">
    <source>
        <dbReference type="ARBA" id="ARBA00022984"/>
    </source>
</evidence>
<dbReference type="GO" id="GO:0009245">
    <property type="term" value="P:lipid A biosynthetic process"/>
    <property type="evidence" value="ECO:0007669"/>
    <property type="project" value="UniProtKB-UniRule"/>
</dbReference>
<evidence type="ECO:0000256" key="5">
    <source>
        <dbReference type="ARBA" id="ARBA00022679"/>
    </source>
</evidence>
<dbReference type="NCBIfam" id="NF010933">
    <property type="entry name" value="PRK14353.1"/>
    <property type="match status" value="1"/>
</dbReference>
<dbReference type="NCBIfam" id="TIGR01173">
    <property type="entry name" value="glmU"/>
    <property type="match status" value="1"/>
</dbReference>
<feature type="binding site" evidence="18">
    <location>
        <position position="82"/>
    </location>
    <ligand>
        <name>UDP-N-acetyl-alpha-D-glucosamine</name>
        <dbReference type="ChEBI" id="CHEBI:57705"/>
    </ligand>
</feature>
<dbReference type="InterPro" id="IPR029044">
    <property type="entry name" value="Nucleotide-diphossugar_trans"/>
</dbReference>
<evidence type="ECO:0000256" key="10">
    <source>
        <dbReference type="ARBA" id="ARBA00022960"/>
    </source>
</evidence>
<feature type="binding site" evidence="18">
    <location>
        <position position="341"/>
    </location>
    <ligand>
        <name>UDP-N-acetyl-alpha-D-glucosamine</name>
        <dbReference type="ChEBI" id="CHEBI:57705"/>
    </ligand>
</feature>
<dbReference type="Pfam" id="PF00132">
    <property type="entry name" value="Hexapep"/>
    <property type="match status" value="2"/>
</dbReference>
<gene>
    <name evidence="18" type="primary">glmU</name>
    <name evidence="20" type="ORF">C7449_10486</name>
</gene>
<evidence type="ECO:0000256" key="7">
    <source>
        <dbReference type="ARBA" id="ARBA00022723"/>
    </source>
</evidence>
<dbReference type="GO" id="GO:0000287">
    <property type="term" value="F:magnesium ion binding"/>
    <property type="evidence" value="ECO:0007669"/>
    <property type="project" value="UniProtKB-UniRule"/>
</dbReference>
<dbReference type="PANTHER" id="PTHR43584">
    <property type="entry name" value="NUCLEOTIDYL TRANSFERASE"/>
    <property type="match status" value="1"/>
</dbReference>
<comment type="pathway">
    <text evidence="18">Bacterial outer membrane biogenesis; LPS lipid A biosynthesis.</text>
</comment>
<keyword evidence="8 18" id="KW-0677">Repeat</keyword>
<feature type="binding site" evidence="18">
    <location>
        <position position="323"/>
    </location>
    <ligand>
        <name>UDP-N-acetyl-alpha-D-glucosamine</name>
        <dbReference type="ChEBI" id="CHEBI:57705"/>
    </ligand>
</feature>
<reference evidence="20 21" key="1">
    <citation type="submission" date="2018-04" db="EMBL/GenBank/DDBJ databases">
        <title>Genomic Encyclopedia of Type Strains, Phase IV (KMG-IV): sequencing the most valuable type-strain genomes for metagenomic binning, comparative biology and taxonomic classification.</title>
        <authorList>
            <person name="Goeker M."/>
        </authorList>
    </citation>
    <scope>NUCLEOTIDE SEQUENCE [LARGE SCALE GENOMIC DNA]</scope>
    <source>
        <strain evidence="20 21">DSM 7138</strain>
    </source>
</reference>
<dbReference type="Gene3D" id="3.90.550.10">
    <property type="entry name" value="Spore Coat Polysaccharide Biosynthesis Protein SpsA, Chain A"/>
    <property type="match status" value="1"/>
</dbReference>
<feature type="region of interest" description="N-acetyltransferase" evidence="18">
    <location>
        <begin position="258"/>
        <end position="459"/>
    </location>
</feature>
<evidence type="ECO:0000313" key="21">
    <source>
        <dbReference type="Proteomes" id="UP000241247"/>
    </source>
</evidence>
<evidence type="ECO:0000256" key="9">
    <source>
        <dbReference type="ARBA" id="ARBA00022842"/>
    </source>
</evidence>
<keyword evidence="21" id="KW-1185">Reference proteome</keyword>
<comment type="function">
    <text evidence="17 18">Catalyzes the last two sequential reactions in the de novo biosynthetic pathway for UDP-N-acetylglucosamine (UDP-GlcNAc). The C-terminal domain catalyzes the transfer of acetyl group from acetyl coenzyme A to glucosamine-1-phosphate (GlcN-1-P) to produce N-acetylglucosamine-1-phosphate (GlcNAc-1-P), which is converted into UDP-GlcNAc by the transfer of uridine 5-monophosphate (from uridine 5-triphosphate), a reaction catalyzed by the N-terminal domain.</text>
</comment>
<dbReference type="InterPro" id="IPR050065">
    <property type="entry name" value="GlmU-like"/>
</dbReference>
<dbReference type="Proteomes" id="UP000241247">
    <property type="component" value="Unassembled WGS sequence"/>
</dbReference>
<keyword evidence="9 18" id="KW-0460">Magnesium</keyword>
<dbReference type="SUPFAM" id="SSF51161">
    <property type="entry name" value="Trimeric LpxA-like enzymes"/>
    <property type="match status" value="1"/>
</dbReference>
<dbReference type="GO" id="GO:0003977">
    <property type="term" value="F:UDP-N-acetylglucosamine diphosphorylase activity"/>
    <property type="evidence" value="ECO:0007669"/>
    <property type="project" value="UniProtKB-UniRule"/>
</dbReference>
<comment type="caution">
    <text evidence="18">Lacks conserved residue(s) required for the propagation of feature annotation.</text>
</comment>
<dbReference type="CDD" id="cd02540">
    <property type="entry name" value="GT2_GlmU_N_bac"/>
    <property type="match status" value="1"/>
</dbReference>
<feature type="binding site" evidence="18">
    <location>
        <position position="356"/>
    </location>
    <ligand>
        <name>UDP-N-acetyl-alpha-D-glucosamine</name>
        <dbReference type="ChEBI" id="CHEBI:57705"/>
    </ligand>
</feature>
<keyword evidence="13 18" id="KW-0012">Acyltransferase</keyword>
<dbReference type="InterPro" id="IPR038009">
    <property type="entry name" value="GlmU_C_LbH"/>
</dbReference>
<name>A0A2T5B7W9_MYCDI</name>
<feature type="binding site" evidence="18">
    <location>
        <begin position="15"/>
        <end position="18"/>
    </location>
    <ligand>
        <name>UDP-N-acetyl-alpha-D-glucosamine</name>
        <dbReference type="ChEBI" id="CHEBI:57705"/>
    </ligand>
</feature>
<feature type="binding site" evidence="18">
    <location>
        <position position="162"/>
    </location>
    <ligand>
        <name>UDP-N-acetyl-alpha-D-glucosamine</name>
        <dbReference type="ChEBI" id="CHEBI:57705"/>
    </ligand>
</feature>
<evidence type="ECO:0000256" key="17">
    <source>
        <dbReference type="ARBA" id="ARBA00049628"/>
    </source>
</evidence>
<feature type="binding site" evidence="18">
    <location>
        <position position="370"/>
    </location>
    <ligand>
        <name>acetyl-CoA</name>
        <dbReference type="ChEBI" id="CHEBI:57288"/>
    </ligand>
</feature>
<evidence type="ECO:0000256" key="1">
    <source>
        <dbReference type="ARBA" id="ARBA00004496"/>
    </source>
</evidence>
<evidence type="ECO:0000259" key="19">
    <source>
        <dbReference type="Pfam" id="PF12804"/>
    </source>
</evidence>
<protein>
    <recommendedName>
        <fullName evidence="18">Bifunctional protein GlmU</fullName>
    </recommendedName>
    <domain>
        <recommendedName>
            <fullName evidence="18">UDP-N-acetylglucosamine pyrophosphorylase</fullName>
            <ecNumber evidence="18">2.7.7.23</ecNumber>
        </recommendedName>
        <alternativeName>
            <fullName evidence="18">N-acetylglucosamine-1-phosphate uridyltransferase</fullName>
        </alternativeName>
    </domain>
    <domain>
        <recommendedName>
            <fullName evidence="18">Glucosamine-1-phosphate N-acetyltransferase</fullName>
            <ecNumber evidence="18">2.3.1.157</ecNumber>
        </recommendedName>
    </domain>
</protein>
<evidence type="ECO:0000256" key="16">
    <source>
        <dbReference type="ARBA" id="ARBA00048493"/>
    </source>
</evidence>
<feature type="domain" description="MobA-like NTP transferase" evidence="19">
    <location>
        <begin position="12"/>
        <end position="138"/>
    </location>
</feature>
<feature type="binding site" evidence="18">
    <location>
        <position position="234"/>
    </location>
    <ligand>
        <name>Mg(2+)</name>
        <dbReference type="ChEBI" id="CHEBI:18420"/>
    </ligand>
</feature>
<evidence type="ECO:0000256" key="12">
    <source>
        <dbReference type="ARBA" id="ARBA00023268"/>
    </source>
</evidence>
<dbReference type="InterPro" id="IPR005882">
    <property type="entry name" value="Bifunctional_GlmU"/>
</dbReference>
<dbReference type="GO" id="GO:0016020">
    <property type="term" value="C:membrane"/>
    <property type="evidence" value="ECO:0007669"/>
    <property type="project" value="GOC"/>
</dbReference>
<comment type="catalytic activity">
    <reaction evidence="16 18">
        <text>N-acetyl-alpha-D-glucosamine 1-phosphate + UTP + H(+) = UDP-N-acetyl-alpha-D-glucosamine + diphosphate</text>
        <dbReference type="Rhea" id="RHEA:13509"/>
        <dbReference type="ChEBI" id="CHEBI:15378"/>
        <dbReference type="ChEBI" id="CHEBI:33019"/>
        <dbReference type="ChEBI" id="CHEBI:46398"/>
        <dbReference type="ChEBI" id="CHEBI:57705"/>
        <dbReference type="ChEBI" id="CHEBI:57776"/>
        <dbReference type="EC" id="2.7.7.23"/>
    </reaction>
</comment>
<feature type="binding site" evidence="18">
    <location>
        <position position="395"/>
    </location>
    <ligand>
        <name>acetyl-CoA</name>
        <dbReference type="ChEBI" id="CHEBI:57288"/>
    </ligand>
</feature>
<feature type="region of interest" description="Linker" evidence="18">
    <location>
        <begin position="237"/>
        <end position="257"/>
    </location>
</feature>
<feature type="binding site" evidence="18">
    <location>
        <position position="177"/>
    </location>
    <ligand>
        <name>UDP-N-acetyl-alpha-D-glucosamine</name>
        <dbReference type="ChEBI" id="CHEBI:57705"/>
    </ligand>
</feature>
<comment type="pathway">
    <text evidence="18">Nucleotide-sugar biosynthesis; UDP-N-acetyl-alpha-D-glucosamine biosynthesis; N-acetyl-alpha-D-glucosamine 1-phosphate from alpha-D-glucosamine 6-phosphate (route II): step 2/2.</text>
</comment>
<dbReference type="GO" id="GO:0019134">
    <property type="term" value="F:glucosamine-1-phosphate N-acetyltransferase activity"/>
    <property type="evidence" value="ECO:0007669"/>
    <property type="project" value="UniProtKB-UniRule"/>
</dbReference>
<feature type="binding site" evidence="18">
    <location>
        <position position="234"/>
    </location>
    <ligand>
        <name>UDP-N-acetyl-alpha-D-glucosamine</name>
        <dbReference type="ChEBI" id="CHEBI:57705"/>
    </ligand>
</feature>
<dbReference type="GO" id="GO:0005737">
    <property type="term" value="C:cytoplasm"/>
    <property type="evidence" value="ECO:0007669"/>
    <property type="project" value="UniProtKB-SubCell"/>
</dbReference>
<evidence type="ECO:0000256" key="14">
    <source>
        <dbReference type="ARBA" id="ARBA00023316"/>
    </source>
</evidence>
<comment type="pathway">
    <text evidence="18">Nucleotide-sugar biosynthesis; UDP-N-acetyl-alpha-D-glucosamine biosynthesis; UDP-N-acetyl-alpha-D-glucosamine from N-acetyl-alpha-D-glucosamine 1-phosphate: step 1/1.</text>
</comment>
<dbReference type="GO" id="GO:0006048">
    <property type="term" value="P:UDP-N-acetylglucosamine biosynthetic process"/>
    <property type="evidence" value="ECO:0007669"/>
    <property type="project" value="UniProtKB-UniPathway"/>
</dbReference>
<comment type="subunit">
    <text evidence="18">Homotrimer.</text>
</comment>
<dbReference type="GO" id="GO:0008360">
    <property type="term" value="P:regulation of cell shape"/>
    <property type="evidence" value="ECO:0007669"/>
    <property type="project" value="UniProtKB-KW"/>
</dbReference>
<keyword evidence="6 18" id="KW-0548">Nucleotidyltransferase</keyword>
<dbReference type="AlphaFoldDB" id="A0A2T5B7W9"/>
<feature type="binding site" evidence="18">
    <location>
        <position position="367"/>
    </location>
    <ligand>
        <name>UDP-N-acetyl-alpha-D-glucosamine</name>
        <dbReference type="ChEBI" id="CHEBI:57705"/>
    </ligand>
</feature>
<proteinExistence type="inferred from homology"/>
<dbReference type="EMBL" id="PZZZ01000004">
    <property type="protein sequence ID" value="PTM95023.1"/>
    <property type="molecule type" value="Genomic_DNA"/>
</dbReference>
<comment type="cofactor">
    <cofactor evidence="18">
        <name>Mg(2+)</name>
        <dbReference type="ChEBI" id="CHEBI:18420"/>
    </cofactor>
    <text evidence="18">Binds 1 Mg(2+) ion per subunit.</text>
</comment>
<accession>A0A2T5B7W9</accession>
<evidence type="ECO:0000256" key="8">
    <source>
        <dbReference type="ARBA" id="ARBA00022737"/>
    </source>
</evidence>
<dbReference type="EC" id="2.3.1.157" evidence="18"/>
<keyword evidence="7 18" id="KW-0479">Metal-binding</keyword>
<dbReference type="PROSITE" id="PS00101">
    <property type="entry name" value="HEXAPEP_TRANSFERASES"/>
    <property type="match status" value="1"/>
</dbReference>
<feature type="region of interest" description="Pyrophosphorylase" evidence="18">
    <location>
        <begin position="1"/>
        <end position="236"/>
    </location>
</feature>
<sequence length="459" mass="48093">MNKDETKRSCLAVILAAGESTRMKSSRSKVLHPIGNRPMIAHVVDALASAGITDIALVLGRDADKVEAAARNPAVRSTTYIQTERLGTAHAVLAAREAIGAGYDDVLVVFGDTPLLTAAPLQAARAGLAQGSDVVVVGFMAADPFGYGRLIVENGELVAIREEKDATDAERAITYCNGGLMAIDGRKALALIERIGNANAKGEYYLTDIVEVVRAAGGRATAVEAPEEELTGCNTRAELAFIERLWQQRRRAELMLSGVSMIAPETVFLSYDTRIEPDVTIEPNVVFGPGVVVESGAVIHAFSHLEGAHVGPGASVGPFARLRPGANLGAEAKVGNFCEVKKAEIGDGAKVNHLTYIGDAFIGAGSNIGAGTITCNYDGINKHETRIGANAFIGSNSALVAPVTIGEGAYVASGSVITQDVPDDAVAFGRARQENKPGRAQLVRERNAALKAARKKAAE</sequence>
<comment type="catalytic activity">
    <reaction evidence="15 18">
        <text>alpha-D-glucosamine 1-phosphate + acetyl-CoA = N-acetyl-alpha-D-glucosamine 1-phosphate + CoA + H(+)</text>
        <dbReference type="Rhea" id="RHEA:13725"/>
        <dbReference type="ChEBI" id="CHEBI:15378"/>
        <dbReference type="ChEBI" id="CHEBI:57287"/>
        <dbReference type="ChEBI" id="CHEBI:57288"/>
        <dbReference type="ChEBI" id="CHEBI:57776"/>
        <dbReference type="ChEBI" id="CHEBI:58516"/>
        <dbReference type="EC" id="2.3.1.157"/>
    </reaction>
</comment>
<keyword evidence="14 18" id="KW-0961">Cell wall biogenesis/degradation</keyword>
<comment type="subcellular location">
    <subcellularLocation>
        <location evidence="1 18">Cytoplasm</location>
    </subcellularLocation>
</comment>
<dbReference type="InterPro" id="IPR001451">
    <property type="entry name" value="Hexapep"/>
</dbReference>
<dbReference type="InterPro" id="IPR011004">
    <property type="entry name" value="Trimer_LpxA-like_sf"/>
</dbReference>
<dbReference type="UniPathway" id="UPA00113">
    <property type="reaction ID" value="UER00532"/>
</dbReference>
<comment type="caution">
    <text evidence="20">The sequence shown here is derived from an EMBL/GenBank/DDBJ whole genome shotgun (WGS) entry which is preliminary data.</text>
</comment>
<dbReference type="InterPro" id="IPR025877">
    <property type="entry name" value="MobA-like_NTP_Trfase"/>
</dbReference>
<dbReference type="CDD" id="cd03353">
    <property type="entry name" value="LbH_GlmU_C"/>
    <property type="match status" value="1"/>
</dbReference>
<feature type="active site" description="Proton acceptor" evidence="18">
    <location>
        <position position="353"/>
    </location>
</feature>
<evidence type="ECO:0000256" key="3">
    <source>
        <dbReference type="ARBA" id="ARBA00007947"/>
    </source>
</evidence>
<dbReference type="SUPFAM" id="SSF53448">
    <property type="entry name" value="Nucleotide-diphospho-sugar transferases"/>
    <property type="match status" value="1"/>
</dbReference>
<evidence type="ECO:0000256" key="4">
    <source>
        <dbReference type="ARBA" id="ARBA00022490"/>
    </source>
</evidence>
<dbReference type="OrthoDB" id="9775031at2"/>
<keyword evidence="12 18" id="KW-0511">Multifunctional enzyme</keyword>
<dbReference type="InterPro" id="IPR018357">
    <property type="entry name" value="Hexapep_transf_CS"/>
</dbReference>
<organism evidence="20 21">
    <name type="scientific">Mycoplana dimorpha</name>
    <dbReference type="NCBI Taxonomy" id="28320"/>
    <lineage>
        <taxon>Bacteria</taxon>
        <taxon>Pseudomonadati</taxon>
        <taxon>Pseudomonadota</taxon>
        <taxon>Alphaproteobacteria</taxon>
        <taxon>Hyphomicrobiales</taxon>
        <taxon>Rhizobiaceae</taxon>
        <taxon>Mycoplana</taxon>
    </lineage>
</organism>